<evidence type="ECO:0000313" key="1">
    <source>
        <dbReference type="EMBL" id="QXF33314.1"/>
    </source>
</evidence>
<gene>
    <name evidence="1" type="ORF">B0X70_09315</name>
</gene>
<name>A0ABX8LRZ7_9GAMM</name>
<accession>A0ABX8LRZ7</accession>
<proteinExistence type="predicted"/>
<sequence>MRIVAYKAFNDDEANSLNSIIKKNQYLLISQPLFNSDIIQYANSCINFTMNLNIEKLNITQFTKSTIYIFSNIISLIRDIIYITVITRLNINITDKK</sequence>
<dbReference type="Proteomes" id="UP000693715">
    <property type="component" value="Chromosome"/>
</dbReference>
<reference evidence="1 2" key="1">
    <citation type="submission" date="2017-03" db="EMBL/GenBank/DDBJ databases">
        <title>Genome comparison of Photorhabdus luminescens strain 0813-124 phase variants.</title>
        <authorList>
            <person name="Chien C.-C."/>
            <person name="Chen W.-J."/>
            <person name="Shih M.-C."/>
            <person name="Hsieh F.-C."/>
        </authorList>
    </citation>
    <scope>NUCLEOTIDE SEQUENCE [LARGE SCALE GENOMIC DNA]</scope>
    <source>
        <strain evidence="1 2">0813-124 phase II</strain>
    </source>
</reference>
<dbReference type="EMBL" id="CP020335">
    <property type="protein sequence ID" value="QXF33314.1"/>
    <property type="molecule type" value="Genomic_DNA"/>
</dbReference>
<organism evidence="1 2">
    <name type="scientific">Photorhabdus akhurstii</name>
    <dbReference type="NCBI Taxonomy" id="171438"/>
    <lineage>
        <taxon>Bacteria</taxon>
        <taxon>Pseudomonadati</taxon>
        <taxon>Pseudomonadota</taxon>
        <taxon>Gammaproteobacteria</taxon>
        <taxon>Enterobacterales</taxon>
        <taxon>Morganellaceae</taxon>
        <taxon>Photorhabdus</taxon>
    </lineage>
</organism>
<evidence type="ECO:0000313" key="2">
    <source>
        <dbReference type="Proteomes" id="UP000693715"/>
    </source>
</evidence>
<protein>
    <submittedName>
        <fullName evidence="1">Uncharacterized protein</fullName>
    </submittedName>
</protein>
<keyword evidence="2" id="KW-1185">Reference proteome</keyword>